<dbReference type="GO" id="GO:0006313">
    <property type="term" value="P:DNA transposition"/>
    <property type="evidence" value="ECO:0007669"/>
    <property type="project" value="InterPro"/>
</dbReference>
<dbReference type="GO" id="GO:0043565">
    <property type="term" value="F:sequence-specific DNA binding"/>
    <property type="evidence" value="ECO:0007669"/>
    <property type="project" value="InterPro"/>
</dbReference>
<evidence type="ECO:0000256" key="1">
    <source>
        <dbReference type="SAM" id="MobiDB-lite"/>
    </source>
</evidence>
<reference evidence="2 3" key="1">
    <citation type="journal article" date="2019" name="Environ. Microbiol.">
        <title>Species interactions and distinct microbial communities in high Arctic permafrost affected cryosols are associated with the CH4 and CO2 gas fluxes.</title>
        <authorList>
            <person name="Altshuler I."/>
            <person name="Hamel J."/>
            <person name="Turney S."/>
            <person name="Magnuson E."/>
            <person name="Levesque R."/>
            <person name="Greer C."/>
            <person name="Whyte L.G."/>
        </authorList>
    </citation>
    <scope>NUCLEOTIDE SEQUENCE [LARGE SCALE GENOMIC DNA]</scope>
    <source>
        <strain evidence="2 3">S9.3B</strain>
    </source>
</reference>
<evidence type="ECO:0000313" key="3">
    <source>
        <dbReference type="Proteomes" id="UP000317078"/>
    </source>
</evidence>
<evidence type="ECO:0008006" key="4">
    <source>
        <dbReference type="Google" id="ProtNLM"/>
    </source>
</evidence>
<name>A0A502ERZ5_9PROT</name>
<dbReference type="Pfam" id="PF01527">
    <property type="entry name" value="HTH_Tnp_1"/>
    <property type="match status" value="1"/>
</dbReference>
<dbReference type="PANTHER" id="PTHR37936">
    <property type="entry name" value="TRANSPOSASE INSC FOR INSERTION ELEMENT IS2A-RELATED"/>
    <property type="match status" value="1"/>
</dbReference>
<evidence type="ECO:0000313" key="2">
    <source>
        <dbReference type="EMBL" id="TPG40277.1"/>
    </source>
</evidence>
<dbReference type="AlphaFoldDB" id="A0A502ERZ5"/>
<dbReference type="SUPFAM" id="SSF48295">
    <property type="entry name" value="TrpR-like"/>
    <property type="match status" value="1"/>
</dbReference>
<sequence>MADVGGMADDVISPPGSQERSYEARKSSGRSGAVEVRVRAERRRNWTPDDRLRIVRETLEPGAVAKAVADRHGISTGLLFTWRKQLLATAMSGFSAVQVVPEVPSLEGPPRAEAEGFSSEATPPIIEVTFASGVSVAAAAHCGAEWCCDASAGWAGRYRRGSQRLRTLIRLLV</sequence>
<accession>A0A502ERZ5</accession>
<keyword evidence="3" id="KW-1185">Reference proteome</keyword>
<dbReference type="Proteomes" id="UP000317078">
    <property type="component" value="Unassembled WGS sequence"/>
</dbReference>
<dbReference type="GO" id="GO:0004803">
    <property type="term" value="F:transposase activity"/>
    <property type="evidence" value="ECO:0007669"/>
    <property type="project" value="InterPro"/>
</dbReference>
<dbReference type="PANTHER" id="PTHR37936:SF3">
    <property type="entry name" value="TRANSPOSASE INSC FOR INSERTION ELEMENT IS2A-RELATED"/>
    <property type="match status" value="1"/>
</dbReference>
<proteinExistence type="predicted"/>
<dbReference type="EMBL" id="RCZP01000070">
    <property type="protein sequence ID" value="TPG40277.1"/>
    <property type="molecule type" value="Genomic_DNA"/>
</dbReference>
<feature type="region of interest" description="Disordered" evidence="1">
    <location>
        <begin position="1"/>
        <end position="36"/>
    </location>
</feature>
<gene>
    <name evidence="2" type="ORF">EAH89_28985</name>
</gene>
<organism evidence="2 3">
    <name type="scientific">Muricoccus nepalensis</name>
    <dbReference type="NCBI Taxonomy" id="1854500"/>
    <lineage>
        <taxon>Bacteria</taxon>
        <taxon>Pseudomonadati</taxon>
        <taxon>Pseudomonadota</taxon>
        <taxon>Alphaproteobacteria</taxon>
        <taxon>Acetobacterales</taxon>
        <taxon>Roseomonadaceae</taxon>
        <taxon>Muricoccus</taxon>
    </lineage>
</organism>
<comment type="caution">
    <text evidence="2">The sequence shown here is derived from an EMBL/GenBank/DDBJ whole genome shotgun (WGS) entry which is preliminary data.</text>
</comment>
<dbReference type="InterPro" id="IPR010921">
    <property type="entry name" value="Trp_repressor/repl_initiator"/>
</dbReference>
<protein>
    <recommendedName>
        <fullName evidence="4">Transposase</fullName>
    </recommendedName>
</protein>
<dbReference type="InterPro" id="IPR002514">
    <property type="entry name" value="Transposase_8"/>
</dbReference>